<reference evidence="1 2" key="1">
    <citation type="journal article" date="2009" name="Nature">
        <title>The Sorghum bicolor genome and the diversification of grasses.</title>
        <authorList>
            <person name="Paterson A.H."/>
            <person name="Bowers J.E."/>
            <person name="Bruggmann R."/>
            <person name="Dubchak I."/>
            <person name="Grimwood J."/>
            <person name="Gundlach H."/>
            <person name="Haberer G."/>
            <person name="Hellsten U."/>
            <person name="Mitros T."/>
            <person name="Poliakov A."/>
            <person name="Schmutz J."/>
            <person name="Spannagl M."/>
            <person name="Tang H."/>
            <person name="Wang X."/>
            <person name="Wicker T."/>
            <person name="Bharti A.K."/>
            <person name="Chapman J."/>
            <person name="Feltus F.A."/>
            <person name="Gowik U."/>
            <person name="Grigoriev I.V."/>
            <person name="Lyons E."/>
            <person name="Maher C.A."/>
            <person name="Martis M."/>
            <person name="Narechania A."/>
            <person name="Otillar R.P."/>
            <person name="Penning B.W."/>
            <person name="Salamov A.A."/>
            <person name="Wang Y."/>
            <person name="Zhang L."/>
            <person name="Carpita N.C."/>
            <person name="Freeling M."/>
            <person name="Gingle A.R."/>
            <person name="Hash C.T."/>
            <person name="Keller B."/>
            <person name="Klein P."/>
            <person name="Kresovich S."/>
            <person name="McCann M.C."/>
            <person name="Ming R."/>
            <person name="Peterson D.G."/>
            <person name="Mehboob-ur-Rahman"/>
            <person name="Ware D."/>
            <person name="Westhoff P."/>
            <person name="Mayer K.F."/>
            <person name="Messing J."/>
            <person name="Rokhsar D.S."/>
        </authorList>
    </citation>
    <scope>NUCLEOTIDE SEQUENCE [LARGE SCALE GENOMIC DNA]</scope>
    <source>
        <strain evidence="2">cv. BTx623</strain>
    </source>
</reference>
<organism evidence="1 2">
    <name type="scientific">Sorghum bicolor</name>
    <name type="common">Sorghum</name>
    <name type="synonym">Sorghum vulgare</name>
    <dbReference type="NCBI Taxonomy" id="4558"/>
    <lineage>
        <taxon>Eukaryota</taxon>
        <taxon>Viridiplantae</taxon>
        <taxon>Streptophyta</taxon>
        <taxon>Embryophyta</taxon>
        <taxon>Tracheophyta</taxon>
        <taxon>Spermatophyta</taxon>
        <taxon>Magnoliopsida</taxon>
        <taxon>Liliopsida</taxon>
        <taxon>Poales</taxon>
        <taxon>Poaceae</taxon>
        <taxon>PACMAD clade</taxon>
        <taxon>Panicoideae</taxon>
        <taxon>Andropogonodae</taxon>
        <taxon>Andropogoneae</taxon>
        <taxon>Sorghinae</taxon>
        <taxon>Sorghum</taxon>
    </lineage>
</organism>
<dbReference type="AlphaFoldDB" id="A0A1B6P6Q5"/>
<name>A0A1B6P6Q5_SORBI</name>
<dbReference type="Proteomes" id="UP000000768">
    <property type="component" value="Chromosome 9"/>
</dbReference>
<proteinExistence type="predicted"/>
<evidence type="ECO:0000313" key="1">
    <source>
        <dbReference type="EMBL" id="KXG21325.1"/>
    </source>
</evidence>
<accession>A0A1B6P6Q5</accession>
<dbReference type="EMBL" id="CM000768">
    <property type="protein sequence ID" value="KXG21325.1"/>
    <property type="molecule type" value="Genomic_DNA"/>
</dbReference>
<dbReference type="InParanoid" id="A0A1B6P6Q5"/>
<sequence length="69" mass="7512">MGTTKLVEVIHFSTPVDSTEGARFDGNQTKVVRCPTQPNPATLLLRSWHPTIAPTSEVHIGLHGLSYSL</sequence>
<evidence type="ECO:0000313" key="2">
    <source>
        <dbReference type="Proteomes" id="UP000000768"/>
    </source>
</evidence>
<reference evidence="2" key="2">
    <citation type="journal article" date="2018" name="Plant J.">
        <title>The Sorghum bicolor reference genome: improved assembly, gene annotations, a transcriptome atlas, and signatures of genome organization.</title>
        <authorList>
            <person name="McCormick R.F."/>
            <person name="Truong S.K."/>
            <person name="Sreedasyam A."/>
            <person name="Jenkins J."/>
            <person name="Shu S."/>
            <person name="Sims D."/>
            <person name="Kennedy M."/>
            <person name="Amirebrahimi M."/>
            <person name="Weers B.D."/>
            <person name="McKinley B."/>
            <person name="Mattison A."/>
            <person name="Morishige D.T."/>
            <person name="Grimwood J."/>
            <person name="Schmutz J."/>
            <person name="Mullet J.E."/>
        </authorList>
    </citation>
    <scope>NUCLEOTIDE SEQUENCE [LARGE SCALE GENOMIC DNA]</scope>
    <source>
        <strain evidence="2">cv. BTx623</strain>
    </source>
</reference>
<dbReference type="Gramene" id="KXG21325">
    <property type="protein sequence ID" value="KXG21325"/>
    <property type="gene ID" value="SORBI_3009G048400"/>
</dbReference>
<protein>
    <submittedName>
        <fullName evidence="1">Uncharacterized protein</fullName>
    </submittedName>
</protein>
<gene>
    <name evidence="1" type="ORF">SORBI_3009G048400</name>
</gene>
<keyword evidence="2" id="KW-1185">Reference proteome</keyword>